<evidence type="ECO:0000313" key="4">
    <source>
        <dbReference type="Proteomes" id="UP001408789"/>
    </source>
</evidence>
<dbReference type="InterPro" id="IPR002160">
    <property type="entry name" value="Prot_inh_Kunz-lg"/>
</dbReference>
<proteinExistence type="inferred from homology"/>
<sequence length="203" mass="22031">MKTNITILFSLAFILCIFKANSDPAPAPVRDISGNVLRTGVEYAAFPTSIDGFGGSIAPAAIGNNESCPAGVIEFQTDEHARLFTLTPVDPKKGVIRVSSDVNIKFSGSAICGESNVWNLKYDKGMKQYAVMVEGVEGNPGRETVDNWFKIEKTNDGYKFVFCPSVCSYCKVMCRDVGTTIDQNIGVTRLVLGGDPLSFNFYT</sequence>
<dbReference type="SMART" id="SM00452">
    <property type="entry name" value="STI"/>
    <property type="match status" value="1"/>
</dbReference>
<accession>A0AAP0HAQ3</accession>
<dbReference type="CDD" id="cd23375">
    <property type="entry name" value="beta-trefoil_STI_VvMLP-like"/>
    <property type="match status" value="1"/>
</dbReference>
<dbReference type="GO" id="GO:0004866">
    <property type="term" value="F:endopeptidase inhibitor activity"/>
    <property type="evidence" value="ECO:0007669"/>
    <property type="project" value="InterPro"/>
</dbReference>
<dbReference type="Gene3D" id="2.80.10.50">
    <property type="match status" value="1"/>
</dbReference>
<evidence type="ECO:0000256" key="2">
    <source>
        <dbReference type="SAM" id="SignalP"/>
    </source>
</evidence>
<dbReference type="InterPro" id="IPR011065">
    <property type="entry name" value="Kunitz_inhibitor_STI-like_sf"/>
</dbReference>
<comment type="similarity">
    <text evidence="1">Belongs to the protease inhibitor I3 (leguminous Kunitz-type inhibitor) family.</text>
</comment>
<evidence type="ECO:0008006" key="5">
    <source>
        <dbReference type="Google" id="ProtNLM"/>
    </source>
</evidence>
<feature type="signal peptide" evidence="2">
    <location>
        <begin position="1"/>
        <end position="22"/>
    </location>
</feature>
<reference evidence="3 4" key="1">
    <citation type="submission" date="2024-04" db="EMBL/GenBank/DDBJ databases">
        <title>The reference genome of an endangered Asteraceae, Deinandra increscens subsp. villosa, native to the Central Coast of California.</title>
        <authorList>
            <person name="Guilliams M."/>
            <person name="Hasenstab-Lehman K."/>
            <person name="Meyer R."/>
            <person name="Mcevoy S."/>
        </authorList>
    </citation>
    <scope>NUCLEOTIDE SEQUENCE [LARGE SCALE GENOMIC DNA]</scope>
    <source>
        <tissue evidence="3">Leaf</tissue>
    </source>
</reference>
<evidence type="ECO:0000256" key="1">
    <source>
        <dbReference type="ARBA" id="ARBA00005440"/>
    </source>
</evidence>
<gene>
    <name evidence="3" type="ORF">SSX86_001337</name>
</gene>
<comment type="caution">
    <text evidence="3">The sequence shown here is derived from an EMBL/GenBank/DDBJ whole genome shotgun (WGS) entry which is preliminary data.</text>
</comment>
<keyword evidence="4" id="KW-1185">Reference proteome</keyword>
<dbReference type="PANTHER" id="PTHR33107">
    <property type="entry name" value="KUNITZ TRYPSIN INHIBITOR 2"/>
    <property type="match status" value="1"/>
</dbReference>
<dbReference type="SUPFAM" id="SSF50386">
    <property type="entry name" value="STI-like"/>
    <property type="match status" value="1"/>
</dbReference>
<dbReference type="PANTHER" id="PTHR33107:SF87">
    <property type="entry name" value="21 KDA SEED PROTEIN-RELATED"/>
    <property type="match status" value="1"/>
</dbReference>
<name>A0AAP0HAQ3_9ASTR</name>
<feature type="chain" id="PRO_5042919613" description="Miraculin" evidence="2">
    <location>
        <begin position="23"/>
        <end position="203"/>
    </location>
</feature>
<protein>
    <recommendedName>
        <fullName evidence="5">Miraculin</fullName>
    </recommendedName>
</protein>
<dbReference type="AlphaFoldDB" id="A0AAP0HAQ3"/>
<dbReference type="EMBL" id="JBCNJP010000003">
    <property type="protein sequence ID" value="KAK9079664.1"/>
    <property type="molecule type" value="Genomic_DNA"/>
</dbReference>
<evidence type="ECO:0000313" key="3">
    <source>
        <dbReference type="EMBL" id="KAK9079664.1"/>
    </source>
</evidence>
<keyword evidence="2" id="KW-0732">Signal</keyword>
<organism evidence="3 4">
    <name type="scientific">Deinandra increscens subsp. villosa</name>
    <dbReference type="NCBI Taxonomy" id="3103831"/>
    <lineage>
        <taxon>Eukaryota</taxon>
        <taxon>Viridiplantae</taxon>
        <taxon>Streptophyta</taxon>
        <taxon>Embryophyta</taxon>
        <taxon>Tracheophyta</taxon>
        <taxon>Spermatophyta</taxon>
        <taxon>Magnoliopsida</taxon>
        <taxon>eudicotyledons</taxon>
        <taxon>Gunneridae</taxon>
        <taxon>Pentapetalae</taxon>
        <taxon>asterids</taxon>
        <taxon>campanulids</taxon>
        <taxon>Asterales</taxon>
        <taxon>Asteraceae</taxon>
        <taxon>Asteroideae</taxon>
        <taxon>Heliantheae alliance</taxon>
        <taxon>Madieae</taxon>
        <taxon>Madiinae</taxon>
        <taxon>Deinandra</taxon>
    </lineage>
</organism>
<dbReference type="Proteomes" id="UP001408789">
    <property type="component" value="Unassembled WGS sequence"/>
</dbReference>
<dbReference type="Pfam" id="PF00197">
    <property type="entry name" value="Kunitz_legume"/>
    <property type="match status" value="1"/>
</dbReference>